<keyword evidence="2" id="KW-1185">Reference proteome</keyword>
<proteinExistence type="predicted"/>
<reference evidence="1" key="1">
    <citation type="journal article" date="2023" name="Mol. Ecol. Resour.">
        <title>Chromosome-level genome assembly of a triploid poplar Populus alba 'Berolinensis'.</title>
        <authorList>
            <person name="Chen S."/>
            <person name="Yu Y."/>
            <person name="Wang X."/>
            <person name="Wang S."/>
            <person name="Zhang T."/>
            <person name="Zhou Y."/>
            <person name="He R."/>
            <person name="Meng N."/>
            <person name="Wang Y."/>
            <person name="Liu W."/>
            <person name="Liu Z."/>
            <person name="Liu J."/>
            <person name="Guo Q."/>
            <person name="Huang H."/>
            <person name="Sederoff R.R."/>
            <person name="Wang G."/>
            <person name="Qu G."/>
            <person name="Chen S."/>
        </authorList>
    </citation>
    <scope>NUCLEOTIDE SEQUENCE</scope>
    <source>
        <strain evidence="1">SC-2020</strain>
    </source>
</reference>
<sequence>MVEVFGGVEAKERTNWWVSMWQMKEGSLVLRRGDLLAEGRRRARSRFVRGKLWLMRGESLVLRRGGLLAEGRRRAGSRFVRGKL</sequence>
<organism evidence="1 2">
    <name type="scientific">Populus alba x Populus x berolinensis</name>
    <dbReference type="NCBI Taxonomy" id="444605"/>
    <lineage>
        <taxon>Eukaryota</taxon>
        <taxon>Viridiplantae</taxon>
        <taxon>Streptophyta</taxon>
        <taxon>Embryophyta</taxon>
        <taxon>Tracheophyta</taxon>
        <taxon>Spermatophyta</taxon>
        <taxon>Magnoliopsida</taxon>
        <taxon>eudicotyledons</taxon>
        <taxon>Gunneridae</taxon>
        <taxon>Pentapetalae</taxon>
        <taxon>rosids</taxon>
        <taxon>fabids</taxon>
        <taxon>Malpighiales</taxon>
        <taxon>Salicaceae</taxon>
        <taxon>Saliceae</taxon>
        <taxon>Populus</taxon>
    </lineage>
</organism>
<gene>
    <name evidence="1" type="ORF">NC653_007122</name>
</gene>
<dbReference type="AlphaFoldDB" id="A0AAD6WFA4"/>
<dbReference type="EMBL" id="JAQIZT010000002">
    <property type="protein sequence ID" value="KAJ7008334.1"/>
    <property type="molecule type" value="Genomic_DNA"/>
</dbReference>
<dbReference type="Proteomes" id="UP001164929">
    <property type="component" value="Chromosome 2"/>
</dbReference>
<protein>
    <submittedName>
        <fullName evidence="1">Uncharacterized protein</fullName>
    </submittedName>
</protein>
<evidence type="ECO:0000313" key="2">
    <source>
        <dbReference type="Proteomes" id="UP001164929"/>
    </source>
</evidence>
<comment type="caution">
    <text evidence="1">The sequence shown here is derived from an EMBL/GenBank/DDBJ whole genome shotgun (WGS) entry which is preliminary data.</text>
</comment>
<evidence type="ECO:0000313" key="1">
    <source>
        <dbReference type="EMBL" id="KAJ7008334.1"/>
    </source>
</evidence>
<name>A0AAD6WFA4_9ROSI</name>
<accession>A0AAD6WFA4</accession>